<reference evidence="3" key="1">
    <citation type="submission" date="2020-01" db="EMBL/GenBank/DDBJ databases">
        <authorList>
            <consortium name="DOE Joint Genome Institute"/>
            <person name="Haridas S."/>
            <person name="Albert R."/>
            <person name="Binder M."/>
            <person name="Bloem J."/>
            <person name="Labutti K."/>
            <person name="Salamov A."/>
            <person name="Andreopoulos B."/>
            <person name="Baker S.E."/>
            <person name="Barry K."/>
            <person name="Bills G."/>
            <person name="Bluhm B.H."/>
            <person name="Cannon C."/>
            <person name="Castanera R."/>
            <person name="Culley D.E."/>
            <person name="Daum C."/>
            <person name="Ezra D."/>
            <person name="Gonzalez J.B."/>
            <person name="Henrissat B."/>
            <person name="Kuo A."/>
            <person name="Liang C."/>
            <person name="Lipzen A."/>
            <person name="Lutzoni F."/>
            <person name="Magnuson J."/>
            <person name="Mondo S."/>
            <person name="Nolan M."/>
            <person name="Ohm R."/>
            <person name="Pangilinan J."/>
            <person name="Park H.-J."/>
            <person name="Ramirez L."/>
            <person name="Alfaro M."/>
            <person name="Sun H."/>
            <person name="Tritt A."/>
            <person name="Yoshinaga Y."/>
            <person name="Zwiers L.-H."/>
            <person name="Turgeon B.G."/>
            <person name="Goodwin S.B."/>
            <person name="Spatafora J.W."/>
            <person name="Crous P.W."/>
            <person name="Grigoriev I.V."/>
        </authorList>
    </citation>
    <scope>NUCLEOTIDE SEQUENCE</scope>
    <source>
        <strain evidence="3">CBS 342.82</strain>
    </source>
</reference>
<organism evidence="3">
    <name type="scientific">Dissoconium aciculare CBS 342.82</name>
    <dbReference type="NCBI Taxonomy" id="1314786"/>
    <lineage>
        <taxon>Eukaryota</taxon>
        <taxon>Fungi</taxon>
        <taxon>Dikarya</taxon>
        <taxon>Ascomycota</taxon>
        <taxon>Pezizomycotina</taxon>
        <taxon>Dothideomycetes</taxon>
        <taxon>Dothideomycetidae</taxon>
        <taxon>Mycosphaerellales</taxon>
        <taxon>Dissoconiaceae</taxon>
        <taxon>Dissoconium</taxon>
    </lineage>
</organism>
<keyword evidence="2" id="KW-1185">Reference proteome</keyword>
<protein>
    <recommendedName>
        <fullName evidence="4">DUF1275 domain protein</fullName>
    </recommendedName>
</protein>
<dbReference type="PANTHER" id="PTHR37488">
    <property type="entry name" value="DUF1275 DOMAIN-CONTAINING PROTEIN"/>
    <property type="match status" value="1"/>
</dbReference>
<evidence type="ECO:0000313" key="2">
    <source>
        <dbReference type="Proteomes" id="UP000504637"/>
    </source>
</evidence>
<dbReference type="Pfam" id="PF06912">
    <property type="entry name" value="DUF1275"/>
    <property type="match status" value="1"/>
</dbReference>
<evidence type="ECO:0000256" key="1">
    <source>
        <dbReference type="SAM" id="Phobius"/>
    </source>
</evidence>
<dbReference type="GeneID" id="54364542"/>
<evidence type="ECO:0000313" key="3">
    <source>
        <dbReference type="RefSeq" id="XP_033463238.1"/>
    </source>
</evidence>
<proteinExistence type="predicted"/>
<feature type="transmembrane region" description="Helical" evidence="1">
    <location>
        <begin position="279"/>
        <end position="298"/>
    </location>
</feature>
<feature type="transmembrane region" description="Helical" evidence="1">
    <location>
        <begin position="191"/>
        <end position="213"/>
    </location>
</feature>
<keyword evidence="1" id="KW-0812">Transmembrane</keyword>
<feature type="transmembrane region" description="Helical" evidence="1">
    <location>
        <begin position="162"/>
        <end position="179"/>
    </location>
</feature>
<name>A0A6J3MH29_9PEZI</name>
<reference evidence="3" key="3">
    <citation type="submission" date="2025-08" db="UniProtKB">
        <authorList>
            <consortium name="RefSeq"/>
        </authorList>
    </citation>
    <scope>IDENTIFICATION</scope>
    <source>
        <strain evidence="3">CBS 342.82</strain>
    </source>
</reference>
<feature type="transmembrane region" description="Helical" evidence="1">
    <location>
        <begin position="115"/>
        <end position="136"/>
    </location>
</feature>
<evidence type="ECO:0008006" key="4">
    <source>
        <dbReference type="Google" id="ProtNLM"/>
    </source>
</evidence>
<accession>A0A6J3MH29</accession>
<dbReference type="Proteomes" id="UP000504637">
    <property type="component" value="Unplaced"/>
</dbReference>
<feature type="transmembrane region" description="Helical" evidence="1">
    <location>
        <begin position="304"/>
        <end position="321"/>
    </location>
</feature>
<dbReference type="InterPro" id="IPR010699">
    <property type="entry name" value="DUF1275"/>
</dbReference>
<keyword evidence="1" id="KW-1133">Transmembrane helix</keyword>
<feature type="transmembrane region" description="Helical" evidence="1">
    <location>
        <begin position="225"/>
        <end position="244"/>
    </location>
</feature>
<dbReference type="RefSeq" id="XP_033463238.1">
    <property type="nucleotide sequence ID" value="XM_033606742.1"/>
</dbReference>
<sequence>MASPDDRPGLTHRTNSMVERIRTWSSTNIPRRASLLHPYPSRDVDVEAGVEIIQHDDLNDLGGDQPHVEFEEDPISDDNTIVEEEGHKAHFPSKRAWKTYFTQEVAGDRYLEMQLLLMTIVTGSLDAMTFTTYNVYTTKQTGNALFLALYAFRNPSITSTEQNVGISMAVFLAGALFWGQIGRVSRQRRRIWLAISQFIQAFMILGATAVRYWTNRTNVGGGAGGVLALLAFAMSGQIATALNVNMPELNTTMITGALVALMSDKDLFALRNTKRLRRILFFASMEAGSFTGAALLNFRSPTSVLLFCACMKFGIAGTFIFNKGMVRPVRQLEDGRVEKGDGAVTPVSKILWGD</sequence>
<dbReference type="AlphaFoldDB" id="A0A6J3MH29"/>
<dbReference type="OrthoDB" id="5223589at2759"/>
<reference evidence="3" key="2">
    <citation type="submission" date="2020-04" db="EMBL/GenBank/DDBJ databases">
        <authorList>
            <consortium name="NCBI Genome Project"/>
        </authorList>
    </citation>
    <scope>NUCLEOTIDE SEQUENCE</scope>
    <source>
        <strain evidence="3">CBS 342.82</strain>
    </source>
</reference>
<dbReference type="PANTHER" id="PTHR37488:SF2">
    <property type="entry name" value="DUF1275 DOMAIN-CONTAINING PROTEIN"/>
    <property type="match status" value="1"/>
</dbReference>
<keyword evidence="1" id="KW-0472">Membrane</keyword>
<gene>
    <name evidence="3" type="ORF">K489DRAFT_392497</name>
</gene>